<dbReference type="EC" id="3.2.1.1" evidence="3"/>
<dbReference type="PANTHER" id="PTHR10357:SF209">
    <property type="entry name" value="PERIPLASMIC ALPHA-AMYLASE"/>
    <property type="match status" value="1"/>
</dbReference>
<keyword evidence="3 5" id="KW-0378">Hydrolase</keyword>
<dbReference type="PANTHER" id="PTHR10357">
    <property type="entry name" value="ALPHA-AMYLASE FAMILY MEMBER"/>
    <property type="match status" value="1"/>
</dbReference>
<sequence>MSAAPFSVSNLDFHPNRPLYPSPRDWRDHPIYFLMVDRFDDDRPGVPAYAPGTTAVGRDPEQGKRFQGGNLRGVTRRLDYIRDLGFTAIWLSPIFKNRIAALDSYHGYGIQDFLQVDPRFGTLEDLRNLTAAAHKRGMYVILDIVLNHSGDVWGYPGGHPYFYSGGQRFPFGFWREPDTTPGFQRDDAIWPVELQDPDLFKRQGEIVDWHDLAQARDGDFFSLKELDLPNPRVLDTLIKAYKYWIVNGDVDGFRIDTVKHMESSATAIFCNAMREYAKRVGKHNFFLFGEIVGEDAVIQEYIGRNARIEGTHERFPSLHAALDFPLYFVLENVIKGLADPAALRRRYQAFREVYTDHGEAGRYFVTFVDNHDQVGRDHKRFIAGSPYPQQTVLACAYLLTAQGVPCLYYGTEQGFDGAGPDDRYLRECMFGGQWGAFDTTGAHFFNPGHPTYRGIRALAAVRAAQPALRYGRQYFREISGNGHDFGHPLDGRCTLAYSRILDSDEILVCLNLDDRERQDFITVDRHLSAPGTRMRDLLRPDRTFAVVASGGRACVRVDLGPHEVALLKVD</sequence>
<reference evidence="5" key="1">
    <citation type="journal article" date="2022" name="Environ. Microbiol.">
        <title>Geoalkalibacter halelectricus SAP #1 sp. nov. possessing extracellular electron transfer and mineral#reducing capabilities from a haloalkaline environment.</title>
        <authorList>
            <person name="Yadav S."/>
            <person name="Singh R."/>
            <person name="Sundharam S.S."/>
            <person name="Chaudhary S."/>
            <person name="Krishnamurthi S."/>
            <person name="Patil S.A."/>
        </authorList>
    </citation>
    <scope>NUCLEOTIDE SEQUENCE</scope>
    <source>
        <strain evidence="5">SAP-1</strain>
    </source>
</reference>
<evidence type="ECO:0000256" key="1">
    <source>
        <dbReference type="ARBA" id="ARBA00008061"/>
    </source>
</evidence>
<dbReference type="Pfam" id="PF00128">
    <property type="entry name" value="Alpha-amylase"/>
    <property type="match status" value="1"/>
</dbReference>
<dbReference type="Proteomes" id="UP001060414">
    <property type="component" value="Chromosome"/>
</dbReference>
<dbReference type="InterPro" id="IPR006046">
    <property type="entry name" value="Alpha_amylase"/>
</dbReference>
<evidence type="ECO:0000259" key="4">
    <source>
        <dbReference type="SMART" id="SM00642"/>
    </source>
</evidence>
<dbReference type="InterPro" id="IPR017853">
    <property type="entry name" value="GH"/>
</dbReference>
<evidence type="ECO:0000256" key="3">
    <source>
        <dbReference type="RuleBase" id="RU361134"/>
    </source>
</evidence>
<dbReference type="SUPFAM" id="SSF51445">
    <property type="entry name" value="(Trans)glycosidases"/>
    <property type="match status" value="1"/>
</dbReference>
<dbReference type="InterPro" id="IPR013780">
    <property type="entry name" value="Glyco_hydro_b"/>
</dbReference>
<dbReference type="SMART" id="SM00642">
    <property type="entry name" value="Aamy"/>
    <property type="match status" value="1"/>
</dbReference>
<evidence type="ECO:0000313" key="6">
    <source>
        <dbReference type="Proteomes" id="UP001060414"/>
    </source>
</evidence>
<protein>
    <recommendedName>
        <fullName evidence="3">Alpha-amylase</fullName>
        <ecNumber evidence="3">3.2.1.1</ecNumber>
    </recommendedName>
</protein>
<evidence type="ECO:0000313" key="5">
    <source>
        <dbReference type="EMBL" id="UWZ79203.1"/>
    </source>
</evidence>
<comment type="similarity">
    <text evidence="1 2">Belongs to the glycosyl hydrolase 13 family.</text>
</comment>
<keyword evidence="3" id="KW-0119">Carbohydrate metabolism</keyword>
<dbReference type="InterPro" id="IPR006047">
    <property type="entry name" value="GH13_cat_dom"/>
</dbReference>
<dbReference type="RefSeq" id="WP_260747560.1">
    <property type="nucleotide sequence ID" value="NZ_CP092109.1"/>
</dbReference>
<gene>
    <name evidence="5" type="ORF">L9S41_16195</name>
</gene>
<dbReference type="EMBL" id="CP092109">
    <property type="protein sequence ID" value="UWZ79203.1"/>
    <property type="molecule type" value="Genomic_DNA"/>
</dbReference>
<accession>A0ABY5ZJI2</accession>
<keyword evidence="3" id="KW-0326">Glycosidase</keyword>
<dbReference type="Gene3D" id="2.60.40.1180">
    <property type="entry name" value="Golgi alpha-mannosidase II"/>
    <property type="match status" value="1"/>
</dbReference>
<dbReference type="SUPFAM" id="SSF51011">
    <property type="entry name" value="Glycosyl hydrolase domain"/>
    <property type="match status" value="1"/>
</dbReference>
<feature type="domain" description="Glycosyl hydrolase family 13 catalytic" evidence="4">
    <location>
        <begin position="33"/>
        <end position="462"/>
    </location>
</feature>
<dbReference type="GO" id="GO:0016787">
    <property type="term" value="F:hydrolase activity"/>
    <property type="evidence" value="ECO:0007669"/>
    <property type="project" value="UniProtKB-KW"/>
</dbReference>
<dbReference type="PRINTS" id="PR00110">
    <property type="entry name" value="ALPHAAMYLASE"/>
</dbReference>
<name>A0ABY5ZJI2_9BACT</name>
<organism evidence="5 6">
    <name type="scientific">Geoalkalibacter halelectricus</name>
    <dbReference type="NCBI Taxonomy" id="2847045"/>
    <lineage>
        <taxon>Bacteria</taxon>
        <taxon>Pseudomonadati</taxon>
        <taxon>Thermodesulfobacteriota</taxon>
        <taxon>Desulfuromonadia</taxon>
        <taxon>Desulfuromonadales</taxon>
        <taxon>Geoalkalibacteraceae</taxon>
        <taxon>Geoalkalibacter</taxon>
    </lineage>
</organism>
<proteinExistence type="inferred from homology"/>
<dbReference type="Gene3D" id="3.20.20.80">
    <property type="entry name" value="Glycosidases"/>
    <property type="match status" value="1"/>
</dbReference>
<evidence type="ECO:0000256" key="2">
    <source>
        <dbReference type="RuleBase" id="RU003615"/>
    </source>
</evidence>
<comment type="catalytic activity">
    <reaction evidence="3">
        <text>Endohydrolysis of (1-&gt;4)-alpha-D-glucosidic linkages in polysaccharides containing three or more (1-&gt;4)-alpha-linked D-glucose units.</text>
        <dbReference type="EC" id="3.2.1.1"/>
    </reaction>
</comment>
<keyword evidence="6" id="KW-1185">Reference proteome</keyword>